<organism evidence="3 4">
    <name type="scientific">Streptomyces ruber</name>
    <dbReference type="NCBI Taxonomy" id="83378"/>
    <lineage>
        <taxon>Bacteria</taxon>
        <taxon>Bacillati</taxon>
        <taxon>Actinomycetota</taxon>
        <taxon>Actinomycetes</taxon>
        <taxon>Kitasatosporales</taxon>
        <taxon>Streptomycetaceae</taxon>
        <taxon>Streptomyces</taxon>
    </lineage>
</organism>
<feature type="compositionally biased region" description="Low complexity" evidence="1">
    <location>
        <begin position="107"/>
        <end position="117"/>
    </location>
</feature>
<evidence type="ECO:0000313" key="3">
    <source>
        <dbReference type="EMBL" id="GGQ57445.1"/>
    </source>
</evidence>
<keyword evidence="2" id="KW-0472">Membrane</keyword>
<feature type="region of interest" description="Disordered" evidence="1">
    <location>
        <begin position="102"/>
        <end position="129"/>
    </location>
</feature>
<feature type="compositionally biased region" description="Gly residues" evidence="1">
    <location>
        <begin position="246"/>
        <end position="257"/>
    </location>
</feature>
<accession>A0A918BCF9</accession>
<keyword evidence="4" id="KW-1185">Reference proteome</keyword>
<name>A0A918BCF9_9ACTN</name>
<feature type="compositionally biased region" description="Low complexity" evidence="1">
    <location>
        <begin position="208"/>
        <end position="245"/>
    </location>
</feature>
<keyword evidence="2" id="KW-0812">Transmembrane</keyword>
<gene>
    <name evidence="3" type="ORF">GCM10010145_29130</name>
</gene>
<evidence type="ECO:0000256" key="1">
    <source>
        <dbReference type="SAM" id="MobiDB-lite"/>
    </source>
</evidence>
<dbReference type="EMBL" id="BMQK01000005">
    <property type="protein sequence ID" value="GGQ57445.1"/>
    <property type="molecule type" value="Genomic_DNA"/>
</dbReference>
<evidence type="ECO:0000256" key="2">
    <source>
        <dbReference type="SAM" id="Phobius"/>
    </source>
</evidence>
<reference evidence="3" key="2">
    <citation type="submission" date="2020-09" db="EMBL/GenBank/DDBJ databases">
        <authorList>
            <person name="Sun Q."/>
            <person name="Ohkuma M."/>
        </authorList>
    </citation>
    <scope>NUCLEOTIDE SEQUENCE</scope>
    <source>
        <strain evidence="3">JCM 3131</strain>
    </source>
</reference>
<dbReference type="Proteomes" id="UP000620156">
    <property type="component" value="Unassembled WGS sequence"/>
</dbReference>
<feature type="compositionally biased region" description="Gly residues" evidence="1">
    <location>
        <begin position="159"/>
        <end position="182"/>
    </location>
</feature>
<dbReference type="AlphaFoldDB" id="A0A918BCF9"/>
<sequence length="292" mass="27944">MNADLCEYHLTRRSRMSTSSLPHRAGARSGAVGLAALAVTGVALLAAPVALAAPGDNGEVTPRLQGAAVVPQNGQPAVCRFQLEASNFETVQGVDWTIQPQPAKQEGTSLSGSLSLVGGAGKSESMTIPEGPYRLTWKLLGGGGAGKQKDFKAECSDPGGQGGAGPSTGPSAGGPSAGGPSAGGPSAAPSAGRTGAAPGADPSTAPQAARPSAAGPGTAAPQTTRPGAVPSSAAPSSAGPQAAIGPNGGPPAGGGGLAQDFSTVAGAAAVGSAAIGGAMYLRMRRRRADGAA</sequence>
<proteinExistence type="predicted"/>
<protein>
    <submittedName>
        <fullName evidence="3">Uncharacterized protein</fullName>
    </submittedName>
</protein>
<feature type="transmembrane region" description="Helical" evidence="2">
    <location>
        <begin position="261"/>
        <end position="281"/>
    </location>
</feature>
<keyword evidence="2" id="KW-1133">Transmembrane helix</keyword>
<evidence type="ECO:0000313" key="4">
    <source>
        <dbReference type="Proteomes" id="UP000620156"/>
    </source>
</evidence>
<reference evidence="3" key="1">
    <citation type="journal article" date="2014" name="Int. J. Syst. Evol. Microbiol.">
        <title>Complete genome sequence of Corynebacterium casei LMG S-19264T (=DSM 44701T), isolated from a smear-ripened cheese.</title>
        <authorList>
            <consortium name="US DOE Joint Genome Institute (JGI-PGF)"/>
            <person name="Walter F."/>
            <person name="Albersmeier A."/>
            <person name="Kalinowski J."/>
            <person name="Ruckert C."/>
        </authorList>
    </citation>
    <scope>NUCLEOTIDE SEQUENCE</scope>
    <source>
        <strain evidence="3">JCM 3131</strain>
    </source>
</reference>
<comment type="caution">
    <text evidence="3">The sequence shown here is derived from an EMBL/GenBank/DDBJ whole genome shotgun (WGS) entry which is preliminary data.</text>
</comment>
<feature type="region of interest" description="Disordered" evidence="1">
    <location>
        <begin position="143"/>
        <end position="259"/>
    </location>
</feature>
<feature type="compositionally biased region" description="Low complexity" evidence="1">
    <location>
        <begin position="183"/>
        <end position="200"/>
    </location>
</feature>